<dbReference type="RefSeq" id="WP_014555682.1">
    <property type="nucleotide sequence ID" value="NC_017459.1"/>
</dbReference>
<keyword evidence="5 12" id="KW-0812">Transmembrane</keyword>
<reference evidence="13 14" key="1">
    <citation type="journal article" date="2011" name="PLoS ONE">
        <title>Haloquadratum walsbyi: limited diversity in a global pond.</title>
        <authorList>
            <person name="Dyall-Smith M."/>
            <person name="Pfeiffer F."/>
            <person name="Klee K."/>
            <person name="Palm P."/>
            <person name="Gross K."/>
            <person name="Schuster S.C."/>
            <person name="Rampp M."/>
            <person name="Oesterhelt D."/>
        </authorList>
    </citation>
    <scope>NUCLEOTIDE SEQUENCE [LARGE SCALE GENOMIC DNA]</scope>
    <source>
        <strain evidence="14">DSM 16854 / JCM 12705 / C23</strain>
    </source>
</reference>
<dbReference type="AlphaFoldDB" id="G0LKH7"/>
<dbReference type="InterPro" id="IPR050475">
    <property type="entry name" value="Prenyltransferase_related"/>
</dbReference>
<dbReference type="Proteomes" id="UP000007954">
    <property type="component" value="Chromosome"/>
</dbReference>
<dbReference type="GeneID" id="12446748"/>
<organism evidence="13 14">
    <name type="scientific">Haloquadratum walsbyi (strain DSM 16854 / JCM 12705 / C23)</name>
    <dbReference type="NCBI Taxonomy" id="768065"/>
    <lineage>
        <taxon>Archaea</taxon>
        <taxon>Methanobacteriati</taxon>
        <taxon>Methanobacteriota</taxon>
        <taxon>Stenosarchaea group</taxon>
        <taxon>Halobacteria</taxon>
        <taxon>Halobacteriales</taxon>
        <taxon>Haloferacaceae</taxon>
        <taxon>Haloquadratum</taxon>
    </lineage>
</organism>
<feature type="transmembrane region" description="Helical" evidence="12">
    <location>
        <begin position="233"/>
        <end position="251"/>
    </location>
</feature>
<dbReference type="GO" id="GO:0005886">
    <property type="term" value="C:plasma membrane"/>
    <property type="evidence" value="ECO:0007669"/>
    <property type="project" value="UniProtKB-SubCell"/>
</dbReference>
<sequence length="286" mass="29713">MDTHVRGTIRGAIDLMRIGNAVAAGVLTFTGAFVAGGFAVTTAHVTGAVAATIFATAAGNAINDYFDRAIDKINRPMRPIPRGAISERGAIVFSGFLFVAAVVSTSVLPLIAIVLALMNLLALVAYTELFKGLPGVGNAIVAYLTGSTFLFGAAAIGRITDFGVVVLFILAALATATREIIKDIEDLDGDREEGLQTLPIVIGVTPAYRVATGVLLAAVIASIVPYVIGIFGIWYLTLVVPADMIMLIGVWQAPDNPTQGQQLLKRGMFVAAAAFVVGRAVVVAGI</sequence>
<feature type="transmembrane region" description="Helical" evidence="12">
    <location>
        <begin position="46"/>
        <end position="66"/>
    </location>
</feature>
<keyword evidence="2 12" id="KW-1003">Cell membrane</keyword>
<keyword evidence="4 12" id="KW-0808">Transferase</keyword>
<dbReference type="Gene3D" id="1.10.357.140">
    <property type="entry name" value="UbiA prenyltransferase"/>
    <property type="match status" value="1"/>
</dbReference>
<dbReference type="HAMAP" id="MF_01286">
    <property type="entry name" value="DGGGP_synth"/>
    <property type="match status" value="1"/>
</dbReference>
<gene>
    <name evidence="13" type="primary">ubiA2</name>
    <name evidence="13" type="ordered locus">Hqrw_2024</name>
</gene>
<keyword evidence="6 12" id="KW-0460">Magnesium</keyword>
<comment type="subcellular location">
    <subcellularLocation>
        <location evidence="1 12">Cell membrane</location>
        <topology evidence="1 12">Multi-pass membrane protein</topology>
    </subcellularLocation>
</comment>
<evidence type="ECO:0000256" key="8">
    <source>
        <dbReference type="ARBA" id="ARBA00023098"/>
    </source>
</evidence>
<evidence type="ECO:0000256" key="11">
    <source>
        <dbReference type="ARBA" id="ARBA00023264"/>
    </source>
</evidence>
<protein>
    <recommendedName>
        <fullName evidence="12">Digeranylgeranylglyceryl phosphate synthase</fullName>
        <shortName evidence="12">DGGGP synthase</shortName>
        <shortName evidence="12">DGGGPS</shortName>
        <ecNumber evidence="12">2.5.1.42</ecNumber>
    </recommendedName>
    <alternativeName>
        <fullName evidence="12">(S)-2,3-di-O-geranylgeranylglyceryl phosphate synthase</fullName>
    </alternativeName>
    <alternativeName>
        <fullName evidence="12">Geranylgeranylglycerol-phosphate geranylgeranyltransferase</fullName>
    </alternativeName>
</protein>
<dbReference type="PANTHER" id="PTHR42723">
    <property type="entry name" value="CHLOROPHYLL SYNTHASE"/>
    <property type="match status" value="1"/>
</dbReference>
<dbReference type="EC" id="2.5.1.42" evidence="12"/>
<evidence type="ECO:0000256" key="1">
    <source>
        <dbReference type="ARBA" id="ARBA00004651"/>
    </source>
</evidence>
<dbReference type="GO" id="GO:0000287">
    <property type="term" value="F:magnesium ion binding"/>
    <property type="evidence" value="ECO:0007669"/>
    <property type="project" value="UniProtKB-UniRule"/>
</dbReference>
<dbReference type="EMBL" id="FR746099">
    <property type="protein sequence ID" value="CCC39935.1"/>
    <property type="molecule type" value="Genomic_DNA"/>
</dbReference>
<comment type="cofactor">
    <cofactor evidence="12">
        <name>Mg(2+)</name>
        <dbReference type="ChEBI" id="CHEBI:18420"/>
    </cofactor>
</comment>
<dbReference type="InterPro" id="IPR044878">
    <property type="entry name" value="UbiA_sf"/>
</dbReference>
<comment type="catalytic activity">
    <reaction evidence="12">
        <text>sn-3-O-(geranylgeranyl)glycerol 1-phosphate + (2E,6E,10E)-geranylgeranyl diphosphate = 2,3-bis-O-(geranylgeranyl)-sn-glycerol 1-phosphate + diphosphate</text>
        <dbReference type="Rhea" id="RHEA:18109"/>
        <dbReference type="ChEBI" id="CHEBI:33019"/>
        <dbReference type="ChEBI" id="CHEBI:57677"/>
        <dbReference type="ChEBI" id="CHEBI:58756"/>
        <dbReference type="ChEBI" id="CHEBI:58837"/>
        <dbReference type="EC" id="2.5.1.42"/>
    </reaction>
</comment>
<name>G0LKH7_HALWC</name>
<feature type="transmembrane region" description="Helical" evidence="12">
    <location>
        <begin position="162"/>
        <end position="181"/>
    </location>
</feature>
<feature type="transmembrane region" description="Helical" evidence="12">
    <location>
        <begin position="207"/>
        <end position="227"/>
    </location>
</feature>
<evidence type="ECO:0000256" key="6">
    <source>
        <dbReference type="ARBA" id="ARBA00022842"/>
    </source>
</evidence>
<evidence type="ECO:0000256" key="4">
    <source>
        <dbReference type="ARBA" id="ARBA00022679"/>
    </source>
</evidence>
<proteinExistence type="inferred from homology"/>
<dbReference type="GO" id="GO:0047295">
    <property type="term" value="F:geranylgeranylglycerol-phosphate geranylgeranyltransferase activity"/>
    <property type="evidence" value="ECO:0007669"/>
    <property type="project" value="UniProtKB-UniRule"/>
</dbReference>
<evidence type="ECO:0000256" key="12">
    <source>
        <dbReference type="HAMAP-Rule" id="MF_01286"/>
    </source>
</evidence>
<dbReference type="CDD" id="cd13961">
    <property type="entry name" value="PT_UbiA_DGGGPS"/>
    <property type="match status" value="1"/>
</dbReference>
<feature type="transmembrane region" description="Helical" evidence="12">
    <location>
        <begin position="263"/>
        <end position="284"/>
    </location>
</feature>
<evidence type="ECO:0000313" key="14">
    <source>
        <dbReference type="Proteomes" id="UP000007954"/>
    </source>
</evidence>
<dbReference type="InterPro" id="IPR000537">
    <property type="entry name" value="UbiA_prenyltransferase"/>
</dbReference>
<keyword evidence="11 12" id="KW-1208">Phospholipid metabolism</keyword>
<dbReference type="Gene3D" id="1.20.120.1780">
    <property type="entry name" value="UbiA prenyltransferase"/>
    <property type="match status" value="1"/>
</dbReference>
<accession>G0LKH7</accession>
<dbReference type="OrthoDB" id="11851at2157"/>
<evidence type="ECO:0000256" key="3">
    <source>
        <dbReference type="ARBA" id="ARBA00022516"/>
    </source>
</evidence>
<keyword evidence="10 12" id="KW-0594">Phospholipid biosynthesis</keyword>
<evidence type="ECO:0000256" key="9">
    <source>
        <dbReference type="ARBA" id="ARBA00023136"/>
    </source>
</evidence>
<keyword evidence="7 12" id="KW-1133">Transmembrane helix</keyword>
<dbReference type="GO" id="GO:0046474">
    <property type="term" value="P:glycerophospholipid biosynthetic process"/>
    <property type="evidence" value="ECO:0007669"/>
    <property type="project" value="UniProtKB-UniRule"/>
</dbReference>
<evidence type="ECO:0000313" key="13">
    <source>
        <dbReference type="EMBL" id="CCC39935.1"/>
    </source>
</evidence>
<keyword evidence="3 12" id="KW-0444">Lipid biosynthesis</keyword>
<evidence type="ECO:0000256" key="10">
    <source>
        <dbReference type="ARBA" id="ARBA00023209"/>
    </source>
</evidence>
<dbReference type="UniPathway" id="UPA00940"/>
<dbReference type="PANTHER" id="PTHR42723:SF1">
    <property type="entry name" value="CHLOROPHYLL SYNTHASE, CHLOROPLASTIC"/>
    <property type="match status" value="1"/>
</dbReference>
<evidence type="ECO:0000256" key="2">
    <source>
        <dbReference type="ARBA" id="ARBA00022475"/>
    </source>
</evidence>
<dbReference type="HOGENOM" id="CLU_073311_1_1_2"/>
<comment type="function">
    <text evidence="12">Prenyltransferase that catalyzes the transfer of the geranylgeranyl moiety of geranylgeranyl diphosphate (GGPP) to the C2 hydroxyl of (S)-3-O-geranylgeranylglyceryl phosphate (GGGP). This reaction is the second ether-bond-formation step in the biosynthesis of archaeal membrane lipids.</text>
</comment>
<comment type="pathway">
    <text evidence="12">Membrane lipid metabolism; glycerophospholipid metabolism.</text>
</comment>
<comment type="similarity">
    <text evidence="12">Belongs to the UbiA prenyltransferase family. DGGGP synthase subfamily.</text>
</comment>
<keyword evidence="8 12" id="KW-0443">Lipid metabolism</keyword>
<evidence type="ECO:0000256" key="5">
    <source>
        <dbReference type="ARBA" id="ARBA00022692"/>
    </source>
</evidence>
<dbReference type="Pfam" id="PF01040">
    <property type="entry name" value="UbiA"/>
    <property type="match status" value="1"/>
</dbReference>
<evidence type="ECO:0000256" key="7">
    <source>
        <dbReference type="ARBA" id="ARBA00022989"/>
    </source>
</evidence>
<keyword evidence="9 12" id="KW-0472">Membrane</keyword>
<feature type="transmembrane region" description="Helical" evidence="12">
    <location>
        <begin position="136"/>
        <end position="156"/>
    </location>
</feature>
<dbReference type="KEGG" id="hwc:Hqrw_2024"/>
<dbReference type="NCBIfam" id="NF009521">
    <property type="entry name" value="PRK12882.1"/>
    <property type="match status" value="1"/>
</dbReference>
<feature type="transmembrane region" description="Helical" evidence="12">
    <location>
        <begin position="21"/>
        <end position="40"/>
    </location>
</feature>
<dbReference type="InterPro" id="IPR023547">
    <property type="entry name" value="DGGGP_synth"/>
</dbReference>